<keyword evidence="1 2" id="KW-0238">DNA-binding</keyword>
<dbReference type="PROSITE" id="PS50977">
    <property type="entry name" value="HTH_TETR_2"/>
    <property type="match status" value="1"/>
</dbReference>
<name>A0ABS2TJE3_9ACTN</name>
<dbReference type="InterPro" id="IPR001647">
    <property type="entry name" value="HTH_TetR"/>
</dbReference>
<evidence type="ECO:0000256" key="1">
    <source>
        <dbReference type="ARBA" id="ARBA00023125"/>
    </source>
</evidence>
<dbReference type="Gene3D" id="1.10.357.10">
    <property type="entry name" value="Tetracycline Repressor, domain 2"/>
    <property type="match status" value="1"/>
</dbReference>
<keyword evidence="5" id="KW-1185">Reference proteome</keyword>
<protein>
    <submittedName>
        <fullName evidence="4">TetR/AcrR family transcriptional regulator</fullName>
    </submittedName>
</protein>
<dbReference type="PANTHER" id="PTHR30055:SF146">
    <property type="entry name" value="HTH-TYPE TRANSCRIPTIONAL DUAL REGULATOR CECR"/>
    <property type="match status" value="1"/>
</dbReference>
<dbReference type="InterPro" id="IPR036271">
    <property type="entry name" value="Tet_transcr_reg_TetR-rel_C_sf"/>
</dbReference>
<dbReference type="SUPFAM" id="SSF48498">
    <property type="entry name" value="Tetracyclin repressor-like, C-terminal domain"/>
    <property type="match status" value="1"/>
</dbReference>
<reference evidence="4 5" key="1">
    <citation type="submission" date="2021-01" db="EMBL/GenBank/DDBJ databases">
        <title>Streptomyces acididurans sp. nov., isolated from a peat swamp forest soil.</title>
        <authorList>
            <person name="Chantavorakit T."/>
            <person name="Duangmal K."/>
        </authorList>
    </citation>
    <scope>NUCLEOTIDE SEQUENCE [LARGE SCALE GENOMIC DNA]</scope>
    <source>
        <strain evidence="4 5">KK5PA1</strain>
    </source>
</reference>
<feature type="DNA-binding region" description="H-T-H motif" evidence="2">
    <location>
        <begin position="42"/>
        <end position="61"/>
    </location>
</feature>
<dbReference type="Proteomes" id="UP000749040">
    <property type="component" value="Unassembled WGS sequence"/>
</dbReference>
<comment type="caution">
    <text evidence="4">The sequence shown here is derived from an EMBL/GenBank/DDBJ whole genome shotgun (WGS) entry which is preliminary data.</text>
</comment>
<dbReference type="InterPro" id="IPR009057">
    <property type="entry name" value="Homeodomain-like_sf"/>
</dbReference>
<dbReference type="Pfam" id="PF14246">
    <property type="entry name" value="TetR_C_7"/>
    <property type="match status" value="1"/>
</dbReference>
<gene>
    <name evidence="4" type="ORF">ITX44_02745</name>
</gene>
<dbReference type="EMBL" id="JADKYB010000001">
    <property type="protein sequence ID" value="MBM9503464.1"/>
    <property type="molecule type" value="Genomic_DNA"/>
</dbReference>
<dbReference type="PRINTS" id="PR00455">
    <property type="entry name" value="HTHTETR"/>
</dbReference>
<feature type="domain" description="HTH tetR-type" evidence="3">
    <location>
        <begin position="19"/>
        <end position="79"/>
    </location>
</feature>
<evidence type="ECO:0000313" key="4">
    <source>
        <dbReference type="EMBL" id="MBM9503464.1"/>
    </source>
</evidence>
<sequence>MGGTTTSAGATRATSRGRIDKRQAILDAAFTVFADRGYARAGVEEIAEVAGVAKHTVYNHLGDKENVFHAAMEATGNAVMAENVAAAEHLAMDGAADPDAVRSRLEDVANRLLVQCCDPRSWALRRLLNAESASFPDLLESVWGHGADRLRQTLADRMARLSLAGVLRTCDPVEAAEQFLALLTGPMEARSQFGTRPVPEAELRGVVNAAVSTFLRAFQSDHLSATASAAAS</sequence>
<dbReference type="PANTHER" id="PTHR30055">
    <property type="entry name" value="HTH-TYPE TRANSCRIPTIONAL REGULATOR RUTR"/>
    <property type="match status" value="1"/>
</dbReference>
<dbReference type="RefSeq" id="WP_205355303.1">
    <property type="nucleotide sequence ID" value="NZ_JADKYB010000001.1"/>
</dbReference>
<proteinExistence type="predicted"/>
<accession>A0ABS2TJE3</accession>
<evidence type="ECO:0000313" key="5">
    <source>
        <dbReference type="Proteomes" id="UP000749040"/>
    </source>
</evidence>
<organism evidence="4 5">
    <name type="scientific">Actinacidiphila acididurans</name>
    <dbReference type="NCBI Taxonomy" id="2784346"/>
    <lineage>
        <taxon>Bacteria</taxon>
        <taxon>Bacillati</taxon>
        <taxon>Actinomycetota</taxon>
        <taxon>Actinomycetes</taxon>
        <taxon>Kitasatosporales</taxon>
        <taxon>Streptomycetaceae</taxon>
        <taxon>Actinacidiphila</taxon>
    </lineage>
</organism>
<dbReference type="Pfam" id="PF00440">
    <property type="entry name" value="TetR_N"/>
    <property type="match status" value="1"/>
</dbReference>
<dbReference type="InterPro" id="IPR039536">
    <property type="entry name" value="TetR_C_Proteobacteria"/>
</dbReference>
<dbReference type="Gene3D" id="1.10.10.60">
    <property type="entry name" value="Homeodomain-like"/>
    <property type="match status" value="1"/>
</dbReference>
<dbReference type="InterPro" id="IPR050109">
    <property type="entry name" value="HTH-type_TetR-like_transc_reg"/>
</dbReference>
<evidence type="ECO:0000259" key="3">
    <source>
        <dbReference type="PROSITE" id="PS50977"/>
    </source>
</evidence>
<dbReference type="SUPFAM" id="SSF46689">
    <property type="entry name" value="Homeodomain-like"/>
    <property type="match status" value="1"/>
</dbReference>
<evidence type="ECO:0000256" key="2">
    <source>
        <dbReference type="PROSITE-ProRule" id="PRU00335"/>
    </source>
</evidence>